<evidence type="ECO:0000256" key="13">
    <source>
        <dbReference type="ARBA" id="ARBA00022909"/>
    </source>
</evidence>
<dbReference type="InterPro" id="IPR036615">
    <property type="entry name" value="Mur_ligase_C_dom_sf"/>
</dbReference>
<feature type="domain" description="Mur ligase C-terminal" evidence="22">
    <location>
        <begin position="291"/>
        <end position="412"/>
    </location>
</feature>
<comment type="catalytic activity">
    <reaction evidence="20">
        <text>7,8-dihydropteroate + L-glutamate + ATP = 7,8-dihydrofolate + ADP + phosphate + H(+)</text>
        <dbReference type="Rhea" id="RHEA:23584"/>
        <dbReference type="ChEBI" id="CHEBI:15378"/>
        <dbReference type="ChEBI" id="CHEBI:17839"/>
        <dbReference type="ChEBI" id="CHEBI:29985"/>
        <dbReference type="ChEBI" id="CHEBI:30616"/>
        <dbReference type="ChEBI" id="CHEBI:43474"/>
        <dbReference type="ChEBI" id="CHEBI:57451"/>
        <dbReference type="ChEBI" id="CHEBI:456216"/>
        <dbReference type="EC" id="6.3.2.12"/>
    </reaction>
</comment>
<name>A0ABR9XS54_9CHLB</name>
<evidence type="ECO:0000256" key="8">
    <source>
        <dbReference type="ARBA" id="ARBA00022598"/>
    </source>
</evidence>
<dbReference type="InterPro" id="IPR013221">
    <property type="entry name" value="Mur_ligase_cen"/>
</dbReference>
<evidence type="ECO:0000256" key="7">
    <source>
        <dbReference type="ARBA" id="ARBA00019357"/>
    </source>
</evidence>
<dbReference type="Gene3D" id="3.40.1190.10">
    <property type="entry name" value="Mur-like, catalytic domain"/>
    <property type="match status" value="1"/>
</dbReference>
<dbReference type="PANTHER" id="PTHR11136:SF0">
    <property type="entry name" value="DIHYDROFOLATE SYNTHETASE-RELATED"/>
    <property type="match status" value="1"/>
</dbReference>
<evidence type="ECO:0000256" key="3">
    <source>
        <dbReference type="ARBA" id="ARBA00005150"/>
    </source>
</evidence>
<evidence type="ECO:0000256" key="16">
    <source>
        <dbReference type="ARBA" id="ARBA00032510"/>
    </source>
</evidence>
<evidence type="ECO:0000259" key="23">
    <source>
        <dbReference type="Pfam" id="PF08245"/>
    </source>
</evidence>
<evidence type="ECO:0000256" key="9">
    <source>
        <dbReference type="ARBA" id="ARBA00022723"/>
    </source>
</evidence>
<feature type="domain" description="Mur ligase central" evidence="23">
    <location>
        <begin position="45"/>
        <end position="266"/>
    </location>
</feature>
<dbReference type="InterPro" id="IPR004101">
    <property type="entry name" value="Mur_ligase_C"/>
</dbReference>
<keyword evidence="11 21" id="KW-0067">ATP-binding</keyword>
<keyword evidence="9" id="KW-0479">Metal-binding</keyword>
<evidence type="ECO:0000256" key="15">
    <source>
        <dbReference type="ARBA" id="ARBA00030592"/>
    </source>
</evidence>
<comment type="catalytic activity">
    <reaction evidence="19">
        <text>(6R)-5,10-methylenetetrahydrofolyl-(gamma-L-Glu)(n) + L-glutamate + ATP = (6R)-5,10-methylenetetrahydrofolyl-(gamma-L-Glu)(n+1) + ADP + phosphate + H(+)</text>
        <dbReference type="Rhea" id="RHEA:51912"/>
        <dbReference type="Rhea" id="RHEA-COMP:13257"/>
        <dbReference type="Rhea" id="RHEA-COMP:13258"/>
        <dbReference type="ChEBI" id="CHEBI:15378"/>
        <dbReference type="ChEBI" id="CHEBI:29985"/>
        <dbReference type="ChEBI" id="CHEBI:30616"/>
        <dbReference type="ChEBI" id="CHEBI:43474"/>
        <dbReference type="ChEBI" id="CHEBI:136572"/>
        <dbReference type="ChEBI" id="CHEBI:456216"/>
        <dbReference type="EC" id="6.3.2.17"/>
    </reaction>
</comment>
<protein>
    <recommendedName>
        <fullName evidence="7">Dihydrofolate synthase/folylpolyglutamate synthase</fullName>
        <ecNumber evidence="5">6.3.2.12</ecNumber>
        <ecNumber evidence="6">6.3.2.17</ecNumber>
    </recommendedName>
    <alternativeName>
        <fullName evidence="16">Folylpoly-gamma-glutamate synthetase-dihydrofolate synthetase</fullName>
    </alternativeName>
    <alternativeName>
        <fullName evidence="14">Folylpolyglutamate synthetase</fullName>
    </alternativeName>
    <alternativeName>
        <fullName evidence="15">Tetrahydrofolylpolyglutamate synthase</fullName>
    </alternativeName>
</protein>
<evidence type="ECO:0000256" key="18">
    <source>
        <dbReference type="ARBA" id="ARBA00047808"/>
    </source>
</evidence>
<dbReference type="NCBIfam" id="TIGR01499">
    <property type="entry name" value="folC"/>
    <property type="match status" value="1"/>
</dbReference>
<evidence type="ECO:0000256" key="1">
    <source>
        <dbReference type="ARBA" id="ARBA00002714"/>
    </source>
</evidence>
<evidence type="ECO:0000256" key="11">
    <source>
        <dbReference type="ARBA" id="ARBA00022840"/>
    </source>
</evidence>
<evidence type="ECO:0000256" key="2">
    <source>
        <dbReference type="ARBA" id="ARBA00004799"/>
    </source>
</evidence>
<dbReference type="PANTHER" id="PTHR11136">
    <property type="entry name" value="FOLYLPOLYGLUTAMATE SYNTHASE-RELATED"/>
    <property type="match status" value="1"/>
</dbReference>
<gene>
    <name evidence="24" type="ORF">INT08_06445</name>
</gene>
<evidence type="ECO:0000313" key="24">
    <source>
        <dbReference type="EMBL" id="MBF0636815.1"/>
    </source>
</evidence>
<dbReference type="RefSeq" id="WP_175187478.1">
    <property type="nucleotide sequence ID" value="NZ_JABVZQ010000009.1"/>
</dbReference>
<dbReference type="EC" id="6.3.2.17" evidence="6"/>
<evidence type="ECO:0000256" key="20">
    <source>
        <dbReference type="ARBA" id="ARBA00049161"/>
    </source>
</evidence>
<dbReference type="SUPFAM" id="SSF53244">
    <property type="entry name" value="MurD-like peptide ligases, peptide-binding domain"/>
    <property type="match status" value="1"/>
</dbReference>
<comment type="similarity">
    <text evidence="4 21">Belongs to the folylpolyglutamate synthase family.</text>
</comment>
<comment type="pathway">
    <text evidence="2">Cofactor biosynthesis; tetrahydrofolate biosynthesis; 7,8-dihydrofolate from 2-amino-4-hydroxy-6-hydroxymethyl-7,8-dihydropteridine diphosphate and 4-aminobenzoate: step 2/2.</text>
</comment>
<dbReference type="PROSITE" id="PS01012">
    <property type="entry name" value="FOLYLPOLYGLU_SYNT_2"/>
    <property type="match status" value="1"/>
</dbReference>
<keyword evidence="13" id="KW-0289">Folate biosynthesis</keyword>
<dbReference type="EMBL" id="JADGII010000008">
    <property type="protein sequence ID" value="MBF0636815.1"/>
    <property type="molecule type" value="Genomic_DNA"/>
</dbReference>
<dbReference type="InterPro" id="IPR001645">
    <property type="entry name" value="Folylpolyglutamate_synth"/>
</dbReference>
<dbReference type="Proteomes" id="UP000619838">
    <property type="component" value="Unassembled WGS sequence"/>
</dbReference>
<accession>A0ABR9XS54</accession>
<comment type="function">
    <text evidence="1">Functions in two distinct reactions of the de novo folate biosynthetic pathway. Catalyzes the addition of a glutamate residue to dihydropteroate (7,8-dihydropteroate or H2Pte) to form dihydrofolate (7,8-dihydrofolate monoglutamate or H2Pte-Glu). Also catalyzes successive additions of L-glutamate to tetrahydrofolate or 10-formyltetrahydrofolate or 5,10-methylenetetrahydrofolate, leading to folylpolyglutamate derivatives.</text>
</comment>
<comment type="catalytic activity">
    <reaction evidence="17">
        <text>(6S)-5,6,7,8-tetrahydrofolyl-(gamma-L-Glu)(n) + L-glutamate + ATP = (6S)-5,6,7,8-tetrahydrofolyl-(gamma-L-Glu)(n+1) + ADP + phosphate + H(+)</text>
        <dbReference type="Rhea" id="RHEA:10580"/>
        <dbReference type="Rhea" id="RHEA-COMP:14738"/>
        <dbReference type="Rhea" id="RHEA-COMP:14740"/>
        <dbReference type="ChEBI" id="CHEBI:15378"/>
        <dbReference type="ChEBI" id="CHEBI:29985"/>
        <dbReference type="ChEBI" id="CHEBI:30616"/>
        <dbReference type="ChEBI" id="CHEBI:43474"/>
        <dbReference type="ChEBI" id="CHEBI:141005"/>
        <dbReference type="ChEBI" id="CHEBI:456216"/>
        <dbReference type="EC" id="6.3.2.17"/>
    </reaction>
</comment>
<keyword evidence="25" id="KW-1185">Reference proteome</keyword>
<evidence type="ECO:0000313" key="25">
    <source>
        <dbReference type="Proteomes" id="UP000619838"/>
    </source>
</evidence>
<keyword evidence="8 21" id="KW-0436">Ligase</keyword>
<evidence type="ECO:0000256" key="17">
    <source>
        <dbReference type="ARBA" id="ARBA00047493"/>
    </source>
</evidence>
<evidence type="ECO:0000256" key="6">
    <source>
        <dbReference type="ARBA" id="ARBA00013025"/>
    </source>
</evidence>
<comment type="catalytic activity">
    <reaction evidence="18">
        <text>10-formyltetrahydrofolyl-(gamma-L-Glu)(n) + L-glutamate + ATP = 10-formyltetrahydrofolyl-(gamma-L-Glu)(n+1) + ADP + phosphate + H(+)</text>
        <dbReference type="Rhea" id="RHEA:51904"/>
        <dbReference type="Rhea" id="RHEA-COMP:13088"/>
        <dbReference type="Rhea" id="RHEA-COMP:14300"/>
        <dbReference type="ChEBI" id="CHEBI:15378"/>
        <dbReference type="ChEBI" id="CHEBI:29985"/>
        <dbReference type="ChEBI" id="CHEBI:30616"/>
        <dbReference type="ChEBI" id="CHEBI:43474"/>
        <dbReference type="ChEBI" id="CHEBI:134413"/>
        <dbReference type="ChEBI" id="CHEBI:456216"/>
        <dbReference type="EC" id="6.3.2.17"/>
    </reaction>
</comment>
<dbReference type="EC" id="6.3.2.12" evidence="5"/>
<keyword evidence="10 21" id="KW-0547">Nucleotide-binding</keyword>
<sequence length="425" mass="45953">MNYQQALDFLFPLNRFGMKPGLERIGRLLDSLDNPHRHECLVVHVAGTNGKGTVAAAVASVFMQAGKRVGLYTSPHLVSFTERIRVDGRQIPEDAVASVVSGLKPHVEEIGATFFETTTAMAFEYFRREQVEVMVLETGMGGRLDATNVVDPAYVIIPSISLDHTRWLGESVAEIAVEKAGVIKEGARVFTAVDDPQALPVLQERARRVGASLHHMNDEMKASVERESLGELVFDLETMCRFYEGLRAPVTGAFHVSNIALAAAVAEHAGVSAEDIRHGLAAMRSTGYRARLEVVTGDPCTVLLDVSHNPAGIEKSVDVLCSLLDGSRHRSVLLGLADDKDAAQVVRLLKRFSDRFLVVDLPVERGMPADRLAAICRANGVEAEVCATAADALAVIRREASNDDIVLVTGSFYLAGDILKTLDGG</sequence>
<reference evidence="24 25" key="1">
    <citation type="journal article" date="2020" name="Microorganisms">
        <title>Simultaneous Genome Sequencing of Prosthecochloris ethylica and Desulfuromonas acetoxidans within a Syntrophic Mixture Reveals Unique Pili and Protein Interactions.</title>
        <authorList>
            <person name="Kyndt J.A."/>
            <person name="Van Beeumen J.J."/>
            <person name="Meyer T.E."/>
        </authorList>
    </citation>
    <scope>NUCLEOTIDE SEQUENCE [LARGE SCALE GENOMIC DNA]</scope>
    <source>
        <strain evidence="24 25">N3</strain>
    </source>
</reference>
<evidence type="ECO:0000259" key="22">
    <source>
        <dbReference type="Pfam" id="PF02875"/>
    </source>
</evidence>
<evidence type="ECO:0000256" key="12">
    <source>
        <dbReference type="ARBA" id="ARBA00022842"/>
    </source>
</evidence>
<evidence type="ECO:0000256" key="10">
    <source>
        <dbReference type="ARBA" id="ARBA00022741"/>
    </source>
</evidence>
<evidence type="ECO:0000256" key="4">
    <source>
        <dbReference type="ARBA" id="ARBA00008276"/>
    </source>
</evidence>
<proteinExistence type="inferred from homology"/>
<evidence type="ECO:0000256" key="5">
    <source>
        <dbReference type="ARBA" id="ARBA00013023"/>
    </source>
</evidence>
<keyword evidence="12" id="KW-0460">Magnesium</keyword>
<dbReference type="Pfam" id="PF08245">
    <property type="entry name" value="Mur_ligase_M"/>
    <property type="match status" value="1"/>
</dbReference>
<dbReference type="InterPro" id="IPR036565">
    <property type="entry name" value="Mur-like_cat_sf"/>
</dbReference>
<evidence type="ECO:0000256" key="19">
    <source>
        <dbReference type="ARBA" id="ARBA00049035"/>
    </source>
</evidence>
<dbReference type="InterPro" id="IPR018109">
    <property type="entry name" value="Folylpolyglutamate_synth_CS"/>
</dbReference>
<dbReference type="Gene3D" id="3.90.190.20">
    <property type="entry name" value="Mur ligase, C-terminal domain"/>
    <property type="match status" value="1"/>
</dbReference>
<evidence type="ECO:0000256" key="14">
    <source>
        <dbReference type="ARBA" id="ARBA00030048"/>
    </source>
</evidence>
<organism evidence="24 25">
    <name type="scientific">Prosthecochloris ethylica</name>
    <dbReference type="NCBI Taxonomy" id="2743976"/>
    <lineage>
        <taxon>Bacteria</taxon>
        <taxon>Pseudomonadati</taxon>
        <taxon>Chlorobiota</taxon>
        <taxon>Chlorobiia</taxon>
        <taxon>Chlorobiales</taxon>
        <taxon>Chlorobiaceae</taxon>
        <taxon>Prosthecochloris</taxon>
    </lineage>
</organism>
<dbReference type="PIRSF" id="PIRSF001563">
    <property type="entry name" value="Folylpolyglu_synth"/>
    <property type="match status" value="1"/>
</dbReference>
<comment type="caution">
    <text evidence="24">The sequence shown here is derived from an EMBL/GenBank/DDBJ whole genome shotgun (WGS) entry which is preliminary data.</text>
</comment>
<evidence type="ECO:0000256" key="21">
    <source>
        <dbReference type="PIRNR" id="PIRNR001563"/>
    </source>
</evidence>
<comment type="pathway">
    <text evidence="3">Cofactor biosynthesis; tetrahydrofolylpolyglutamate biosynthesis.</text>
</comment>
<dbReference type="SUPFAM" id="SSF53623">
    <property type="entry name" value="MurD-like peptide ligases, catalytic domain"/>
    <property type="match status" value="1"/>
</dbReference>
<dbReference type="Pfam" id="PF02875">
    <property type="entry name" value="Mur_ligase_C"/>
    <property type="match status" value="1"/>
</dbReference>